<dbReference type="Pfam" id="PF01833">
    <property type="entry name" value="TIG"/>
    <property type="match status" value="1"/>
</dbReference>
<organism evidence="4 5">
    <name type="scientific">Bacteroides thetaiotaomicron</name>
    <dbReference type="NCBI Taxonomy" id="818"/>
    <lineage>
        <taxon>Bacteria</taxon>
        <taxon>Pseudomonadati</taxon>
        <taxon>Bacteroidota</taxon>
        <taxon>Bacteroidia</taxon>
        <taxon>Bacteroidales</taxon>
        <taxon>Bacteroidaceae</taxon>
        <taxon>Bacteroides</taxon>
    </lineage>
</organism>
<gene>
    <name evidence="4" type="ORF">ERS852557_03528</name>
</gene>
<name>A0A174VHU9_BACT4</name>
<proteinExistence type="predicted"/>
<feature type="domain" description="IPT/TIG" evidence="3">
    <location>
        <begin position="49"/>
        <end position="123"/>
    </location>
</feature>
<dbReference type="Proteomes" id="UP000095541">
    <property type="component" value="Unassembled WGS sequence"/>
</dbReference>
<evidence type="ECO:0000313" key="4">
    <source>
        <dbReference type="EMBL" id="CUQ31625.1"/>
    </source>
</evidence>
<evidence type="ECO:0000313" key="5">
    <source>
        <dbReference type="Proteomes" id="UP000095541"/>
    </source>
</evidence>
<dbReference type="InterPro" id="IPR001258">
    <property type="entry name" value="NHL_repeat"/>
</dbReference>
<evidence type="ECO:0000256" key="1">
    <source>
        <dbReference type="ARBA" id="ARBA00022737"/>
    </source>
</evidence>
<dbReference type="SUPFAM" id="SSF63825">
    <property type="entry name" value="YWTD domain"/>
    <property type="match status" value="1"/>
</dbReference>
<dbReference type="Pfam" id="PF01436">
    <property type="entry name" value="NHL"/>
    <property type="match status" value="1"/>
</dbReference>
<feature type="signal peptide" evidence="2">
    <location>
        <begin position="1"/>
        <end position="22"/>
    </location>
</feature>
<dbReference type="PANTHER" id="PTHR13833">
    <property type="match status" value="1"/>
</dbReference>
<dbReference type="InterPro" id="IPR011042">
    <property type="entry name" value="6-blade_b-propeller_TolB-like"/>
</dbReference>
<dbReference type="PANTHER" id="PTHR13833:SF71">
    <property type="entry name" value="NHL DOMAIN-CONTAINING PROTEIN"/>
    <property type="match status" value="1"/>
</dbReference>
<accession>A0A174VHU9</accession>
<keyword evidence="2" id="KW-0732">Signal</keyword>
<dbReference type="InterPro" id="IPR002909">
    <property type="entry name" value="IPT_dom"/>
</dbReference>
<dbReference type="InterPro" id="IPR013783">
    <property type="entry name" value="Ig-like_fold"/>
</dbReference>
<dbReference type="AlphaFoldDB" id="A0A174VHU9"/>
<dbReference type="RefSeq" id="WP_055220496.1">
    <property type="nucleotide sequence ID" value="NZ_CZBI01000005.1"/>
</dbReference>
<sequence length="432" mass="47220">MRNCIFYSLVLALLFLIGSCKDSDDNQSTGATYDPNQPVTVEGFMPVGGKLREKVIVKGSNFGTDKSKVKVYFVDEAAERLSTVIGIDNNTLYCLAPRQLPGGNRIKVIVDGKEVTTDGTFKYEQAQNVSTITGAASKAGSEDGDLASAKLNYMWGIAAVGNNTVLVFQRQNSEPRVRLISVDDNKVTTVHPGFKGGKPAVTKDKQRVYDIGWDGTHTVYVYMKASGWAPTRIGQLGSTFSGKIAAAALDATEEWLYFLDSNKNFGRFNVKTQEVELIKTLDLPGSLGATPGPYLVYYFVDGNFYMSDQNLSAVYKITPEGECEWFCGSSTQKTVQDGLREEASFAQPNGMTIDEDGNFYIVDGFGGHCLRKLDILDGYVSTVAGQVNVISQIDGTPLEATFNYPYDICYDGEGGYWIAEGWGCAVRKYAVE</sequence>
<keyword evidence="1" id="KW-0677">Repeat</keyword>
<dbReference type="PROSITE" id="PS51257">
    <property type="entry name" value="PROKAR_LIPOPROTEIN"/>
    <property type="match status" value="1"/>
</dbReference>
<dbReference type="Gene3D" id="2.60.40.10">
    <property type="entry name" value="Immunoglobulins"/>
    <property type="match status" value="1"/>
</dbReference>
<protein>
    <submittedName>
        <fullName evidence="4">NHL repeat-containing protein</fullName>
    </submittedName>
</protein>
<dbReference type="InterPro" id="IPR014756">
    <property type="entry name" value="Ig_E-set"/>
</dbReference>
<dbReference type="SUPFAM" id="SSF81296">
    <property type="entry name" value="E set domains"/>
    <property type="match status" value="1"/>
</dbReference>
<dbReference type="Gene3D" id="2.120.10.30">
    <property type="entry name" value="TolB, C-terminal domain"/>
    <property type="match status" value="1"/>
</dbReference>
<dbReference type="CDD" id="cd00603">
    <property type="entry name" value="IPT_PCSR"/>
    <property type="match status" value="1"/>
</dbReference>
<evidence type="ECO:0000256" key="2">
    <source>
        <dbReference type="SAM" id="SignalP"/>
    </source>
</evidence>
<evidence type="ECO:0000259" key="3">
    <source>
        <dbReference type="Pfam" id="PF01833"/>
    </source>
</evidence>
<feature type="chain" id="PRO_5008035766" evidence="2">
    <location>
        <begin position="23"/>
        <end position="432"/>
    </location>
</feature>
<reference evidence="4 5" key="1">
    <citation type="submission" date="2015-09" db="EMBL/GenBank/DDBJ databases">
        <authorList>
            <consortium name="Pathogen Informatics"/>
        </authorList>
    </citation>
    <scope>NUCLEOTIDE SEQUENCE [LARGE SCALE GENOMIC DNA]</scope>
    <source>
        <strain evidence="4 5">2789STDY5834945</strain>
    </source>
</reference>
<dbReference type="EMBL" id="CZBI01000005">
    <property type="protein sequence ID" value="CUQ31625.1"/>
    <property type="molecule type" value="Genomic_DNA"/>
</dbReference>